<organism evidence="1 2">
    <name type="scientific">Vreelandella alkaliphila</name>
    <dbReference type="NCBI Taxonomy" id="272774"/>
    <lineage>
        <taxon>Bacteria</taxon>
        <taxon>Pseudomonadati</taxon>
        <taxon>Pseudomonadota</taxon>
        <taxon>Gammaproteobacteria</taxon>
        <taxon>Oceanospirillales</taxon>
        <taxon>Halomonadaceae</taxon>
        <taxon>Vreelandella</taxon>
    </lineage>
</organism>
<dbReference type="AlphaFoldDB" id="A0AAJ2S4B4"/>
<evidence type="ECO:0000313" key="2">
    <source>
        <dbReference type="Proteomes" id="UP001276761"/>
    </source>
</evidence>
<evidence type="ECO:0000313" key="1">
    <source>
        <dbReference type="EMBL" id="MDX5979636.1"/>
    </source>
</evidence>
<reference evidence="1" key="1">
    <citation type="submission" date="2023-11" db="EMBL/GenBank/DDBJ databases">
        <title>MicrobeMod: A computational toolkit for identifying prokaryotic methylation and restriction-modification with nanopore sequencing.</title>
        <authorList>
            <person name="Crits-Christoph A."/>
            <person name="Kang S.C."/>
            <person name="Lee H."/>
            <person name="Ostrov N."/>
        </authorList>
    </citation>
    <scope>NUCLEOTIDE SEQUENCE</scope>
    <source>
        <strain evidence="1">ATCC BAA-953</strain>
    </source>
</reference>
<proteinExistence type="predicted"/>
<accession>A0AAJ2S4B4</accession>
<sequence length="370" mass="38602">MTATTTVRANLALQGGLQLQEAADFPGNAKAGATCFLGGVLYVRGDVGGRLAWFPVNAPQRRYVHAQGASGRVWEVNHGLSGDSVAVLAYDPDGNVLPATVVNSGGMASVDVGSPRTGYAVAFGLAFATPDQGAKADSAVQPGDLADYATSQNASLEKYISLNDFDDGPSARSGFRTYVRDGVWHFNGDTNAPGDIGIAIGGNAVWHAGNDGKGSGLDADLLDGKHASEFSSAGHKHAASEITGLGDAATMSAASIRSGTTKQDVGLPNVKDVSFNWNWGTTPTHFWGSEGSSTDQYVYAPEAVKAGLGLSKVRNVASYSREEADSNFSRADHNHDGHHAKKAEFEEALVRLTEAFNRGADDVANTVIND</sequence>
<gene>
    <name evidence="1" type="ORF">SIL78_18975</name>
</gene>
<name>A0AAJ2S4B4_9GAMM</name>
<dbReference type="RefSeq" id="WP_198350038.1">
    <property type="nucleotide sequence ID" value="NZ_JABASV010000012.1"/>
</dbReference>
<dbReference type="GeneID" id="303167624"/>
<dbReference type="EMBL" id="JAWXXT010000002">
    <property type="protein sequence ID" value="MDX5979636.1"/>
    <property type="molecule type" value="Genomic_DNA"/>
</dbReference>
<protein>
    <submittedName>
        <fullName evidence="1">Uncharacterized protein</fullName>
    </submittedName>
</protein>
<comment type="caution">
    <text evidence="1">The sequence shown here is derived from an EMBL/GenBank/DDBJ whole genome shotgun (WGS) entry which is preliminary data.</text>
</comment>
<dbReference type="Proteomes" id="UP001276761">
    <property type="component" value="Unassembled WGS sequence"/>
</dbReference>